<dbReference type="EMBL" id="KZ826316">
    <property type="protein sequence ID" value="PYI12057.1"/>
    <property type="molecule type" value="Genomic_DNA"/>
</dbReference>
<organism evidence="3 4">
    <name type="scientific">Aspergillus sclerotiicarbonarius (strain CBS 121057 / IBT 28362)</name>
    <dbReference type="NCBI Taxonomy" id="1448318"/>
    <lineage>
        <taxon>Eukaryota</taxon>
        <taxon>Fungi</taxon>
        <taxon>Dikarya</taxon>
        <taxon>Ascomycota</taxon>
        <taxon>Pezizomycotina</taxon>
        <taxon>Eurotiomycetes</taxon>
        <taxon>Eurotiomycetidae</taxon>
        <taxon>Eurotiales</taxon>
        <taxon>Aspergillaceae</taxon>
        <taxon>Aspergillus</taxon>
        <taxon>Aspergillus subgen. Circumdati</taxon>
    </lineage>
</organism>
<evidence type="ECO:0000256" key="2">
    <source>
        <dbReference type="SAM" id="SignalP"/>
    </source>
</evidence>
<name>A0A319ENX7_ASPSB</name>
<dbReference type="AlphaFoldDB" id="A0A319ENX7"/>
<protein>
    <recommendedName>
        <fullName evidence="5">Secreted protein</fullName>
    </recommendedName>
</protein>
<keyword evidence="2" id="KW-0732">Signal</keyword>
<sequence length="93" mass="10242">MAAAGMHLWTWLGLCLAGRGGCRSTDQPWPRSILQSSCRILLGLSDCAGLIQFSGNGRIRQPRCVPVSVSSNRQPDPDRITLDDRTDTLDVRF</sequence>
<keyword evidence="4" id="KW-1185">Reference proteome</keyword>
<evidence type="ECO:0000313" key="4">
    <source>
        <dbReference type="Proteomes" id="UP000248423"/>
    </source>
</evidence>
<gene>
    <name evidence="3" type="ORF">BO78DRAFT_392729</name>
</gene>
<evidence type="ECO:0008006" key="5">
    <source>
        <dbReference type="Google" id="ProtNLM"/>
    </source>
</evidence>
<proteinExistence type="predicted"/>
<dbReference type="Proteomes" id="UP000248423">
    <property type="component" value="Unassembled WGS sequence"/>
</dbReference>
<feature type="compositionally biased region" description="Basic and acidic residues" evidence="1">
    <location>
        <begin position="75"/>
        <end position="93"/>
    </location>
</feature>
<reference evidence="3 4" key="1">
    <citation type="submission" date="2018-02" db="EMBL/GenBank/DDBJ databases">
        <title>The genomes of Aspergillus section Nigri reveals drivers in fungal speciation.</title>
        <authorList>
            <consortium name="DOE Joint Genome Institute"/>
            <person name="Vesth T.C."/>
            <person name="Nybo J."/>
            <person name="Theobald S."/>
            <person name="Brandl J."/>
            <person name="Frisvad J.C."/>
            <person name="Nielsen K.F."/>
            <person name="Lyhne E.K."/>
            <person name="Kogle M.E."/>
            <person name="Kuo A."/>
            <person name="Riley R."/>
            <person name="Clum A."/>
            <person name="Nolan M."/>
            <person name="Lipzen A."/>
            <person name="Salamov A."/>
            <person name="Henrissat B."/>
            <person name="Wiebenga A."/>
            <person name="De vries R.P."/>
            <person name="Grigoriev I.V."/>
            <person name="Mortensen U.H."/>
            <person name="Andersen M.R."/>
            <person name="Baker S.E."/>
        </authorList>
    </citation>
    <scope>NUCLEOTIDE SEQUENCE [LARGE SCALE GENOMIC DNA]</scope>
    <source>
        <strain evidence="3 4">CBS 121057</strain>
    </source>
</reference>
<evidence type="ECO:0000313" key="3">
    <source>
        <dbReference type="EMBL" id="PYI12057.1"/>
    </source>
</evidence>
<accession>A0A319ENX7</accession>
<feature type="signal peptide" evidence="2">
    <location>
        <begin position="1"/>
        <end position="24"/>
    </location>
</feature>
<evidence type="ECO:0000256" key="1">
    <source>
        <dbReference type="SAM" id="MobiDB-lite"/>
    </source>
</evidence>
<dbReference type="VEuPathDB" id="FungiDB:BO78DRAFT_392729"/>
<feature type="region of interest" description="Disordered" evidence="1">
    <location>
        <begin position="67"/>
        <end position="93"/>
    </location>
</feature>
<feature type="chain" id="PRO_5016374410" description="Secreted protein" evidence="2">
    <location>
        <begin position="25"/>
        <end position="93"/>
    </location>
</feature>